<accession>A0A0B2UM69</accession>
<dbReference type="HOGENOM" id="CLU_737760_0_0_1"/>
<name>A0A0B2UM69_9MICR</name>
<evidence type="ECO:0000313" key="3">
    <source>
        <dbReference type="Proteomes" id="UP000031056"/>
    </source>
</evidence>
<keyword evidence="3" id="KW-1185">Reference proteome</keyword>
<dbReference type="VEuPathDB" id="MicrosporidiaDB:M896_011070"/>
<dbReference type="GeneID" id="26260950"/>
<dbReference type="InterPro" id="IPR009057">
    <property type="entry name" value="Homeodomain-like_sf"/>
</dbReference>
<dbReference type="Proteomes" id="UP000031056">
    <property type="component" value="Unassembled WGS sequence"/>
</dbReference>
<evidence type="ECO:0000313" key="2">
    <source>
        <dbReference type="EMBL" id="KHN70453.1"/>
    </source>
</evidence>
<dbReference type="RefSeq" id="XP_014564495.1">
    <property type="nucleotide sequence ID" value="XM_014709009.1"/>
</dbReference>
<comment type="caution">
    <text evidence="2">The sequence shown here is derived from an EMBL/GenBank/DDBJ whole genome shotgun (WGS) entry which is preliminary data.</text>
</comment>
<dbReference type="AlphaFoldDB" id="A0A0B2UM69"/>
<feature type="domain" description="Myb-like" evidence="1">
    <location>
        <begin position="113"/>
        <end position="155"/>
    </location>
</feature>
<proteinExistence type="predicted"/>
<dbReference type="OrthoDB" id="2189058at2759"/>
<evidence type="ECO:0000259" key="1">
    <source>
        <dbReference type="PROSITE" id="PS50090"/>
    </source>
</evidence>
<dbReference type="PROSITE" id="PS50090">
    <property type="entry name" value="MYB_LIKE"/>
    <property type="match status" value="1"/>
</dbReference>
<protein>
    <recommendedName>
        <fullName evidence="1">Myb-like domain-containing protein</fullName>
    </recommendedName>
</protein>
<dbReference type="EMBL" id="JOKQ01000001">
    <property type="protein sequence ID" value="KHN70453.1"/>
    <property type="molecule type" value="Genomic_DNA"/>
</dbReference>
<reference evidence="2 3" key="1">
    <citation type="journal article" date="2014" name="MBio">
        <title>The Ordospora colligata genome; evolution of extreme reduction in microsporidia and host-to-parasite horizontal gene transfer.</title>
        <authorList>
            <person name="Pombert J.-F."/>
            <person name="Haag K.L."/>
            <person name="Beidas S."/>
            <person name="Ebert D."/>
            <person name="Keeling P.J."/>
        </authorList>
    </citation>
    <scope>NUCLEOTIDE SEQUENCE [LARGE SCALE GENOMIC DNA]</scope>
    <source>
        <strain evidence="2 3">OC4</strain>
    </source>
</reference>
<dbReference type="InterPro" id="IPR001005">
    <property type="entry name" value="SANT/Myb"/>
</dbReference>
<dbReference type="STRING" id="1354746.A0A0B2UM69"/>
<dbReference type="InParanoid" id="A0A0B2UM69"/>
<sequence length="369" mass="43668">MHFFGKKEDAMAYLRTRFVNAHDVNKIMVEHQISLKRGEYTSYEAKKIDDAIKAFLRENGFEMRNLHGFFLEEEPEFPIKKLLLAVTEVLGNRAMNSIWIYVSYHYHPYVDAKWEPENEIQLLNLVRSLGFRWKEICGIMNKSSRKCIKNYYRIMGYEYLSSASFKIDEENIPTTESEWDEMCGKLRTNRKRLSHLINGYISRRLIVPLWNEYNNMVLMGYALVYNHFCSMEIRLAELLGMINNRCLEGMSNADMCREDISKQVDGYLPNTSKYVLDVVIDVEDVFWRSIKIFMRLPSLHLRCRFIQIMKIHGIRTFSDLFGVFKTLAVDCYLYKIKDMLKEEVGRIMSQKGQGKCMIMNNDEMEHDNK</sequence>
<gene>
    <name evidence="2" type="ORF">M896_011070</name>
</gene>
<organism evidence="2 3">
    <name type="scientific">Ordospora colligata OC4</name>
    <dbReference type="NCBI Taxonomy" id="1354746"/>
    <lineage>
        <taxon>Eukaryota</taxon>
        <taxon>Fungi</taxon>
        <taxon>Fungi incertae sedis</taxon>
        <taxon>Microsporidia</taxon>
        <taxon>Ordosporidae</taxon>
        <taxon>Ordospora</taxon>
    </lineage>
</organism>
<dbReference type="SUPFAM" id="SSF46689">
    <property type="entry name" value="Homeodomain-like"/>
    <property type="match status" value="1"/>
</dbReference>